<keyword evidence="5" id="KW-1185">Reference proteome</keyword>
<evidence type="ECO:0000313" key="2">
    <source>
        <dbReference type="EMBL" id="GGI01164.1"/>
    </source>
</evidence>
<sequence length="175" mass="18930">MVKGIAIVLFRLLGVFFCLTALLTLPWTISDFFQVGGDALTGLIHFAILFSSGLMPIAFSKSLAGLIVPRDENNGLAETAVSAEEIVSAGTILIALYLLIVGIGNLVAPILELMEFLWTKTVVMSQDHDEDFIAEGQSIIGRYDYLIAGVAKVVLALIVLLFHPRIAKLARRKSA</sequence>
<evidence type="ECO:0000256" key="1">
    <source>
        <dbReference type="SAM" id="Phobius"/>
    </source>
</evidence>
<dbReference type="AlphaFoldDB" id="A0A8J3A6I8"/>
<proteinExistence type="predicted"/>
<feature type="transmembrane region" description="Helical" evidence="1">
    <location>
        <begin position="39"/>
        <end position="59"/>
    </location>
</feature>
<evidence type="ECO:0000313" key="5">
    <source>
        <dbReference type="Proteomes" id="UP000818603"/>
    </source>
</evidence>
<dbReference type="EMBL" id="BMGZ01000004">
    <property type="protein sequence ID" value="GGI01164.1"/>
    <property type="molecule type" value="Genomic_DNA"/>
</dbReference>
<reference evidence="3 5" key="2">
    <citation type="submission" date="2020-02" db="EMBL/GenBank/DDBJ databases">
        <title>Genome sequence of Parvularcula flava strain NH6-79.</title>
        <authorList>
            <person name="Abdul Karim M.H."/>
            <person name="Lam M.Q."/>
            <person name="Chen S.J."/>
            <person name="Yahya A."/>
            <person name="Shahir S."/>
            <person name="Shamsir M.S."/>
            <person name="Chong C.S."/>
        </authorList>
    </citation>
    <scope>NUCLEOTIDE SEQUENCE [LARGE SCALE GENOMIC DNA]</scope>
    <source>
        <strain evidence="3 5">NH6-79</strain>
    </source>
</reference>
<evidence type="ECO:0000313" key="3">
    <source>
        <dbReference type="EMBL" id="NHK29311.1"/>
    </source>
</evidence>
<keyword evidence="1" id="KW-0812">Transmembrane</keyword>
<dbReference type="Proteomes" id="UP000621856">
    <property type="component" value="Unassembled WGS sequence"/>
</dbReference>
<reference evidence="2" key="1">
    <citation type="journal article" date="2014" name="Int. J. Syst. Evol. Microbiol.">
        <title>Complete genome sequence of Corynebacterium casei LMG S-19264T (=DSM 44701T), isolated from a smear-ripened cheese.</title>
        <authorList>
            <consortium name="US DOE Joint Genome Institute (JGI-PGF)"/>
            <person name="Walter F."/>
            <person name="Albersmeier A."/>
            <person name="Kalinowski J."/>
            <person name="Ruckert C."/>
        </authorList>
    </citation>
    <scope>NUCLEOTIDE SEQUENCE</scope>
    <source>
        <strain evidence="2">CGMCC 1.14984</strain>
    </source>
</reference>
<dbReference type="RefSeq" id="WP_155142231.1">
    <property type="nucleotide sequence ID" value="NZ_BMGZ01000004.1"/>
</dbReference>
<protein>
    <submittedName>
        <fullName evidence="2">Uncharacterized protein</fullName>
    </submittedName>
</protein>
<name>A0A8J3A6I8_9PROT</name>
<accession>A0A8J3A6I8</accession>
<feature type="transmembrane region" description="Helical" evidence="1">
    <location>
        <begin position="92"/>
        <end position="111"/>
    </location>
</feature>
<dbReference type="EMBL" id="VCJR02000004">
    <property type="protein sequence ID" value="NHK29311.1"/>
    <property type="molecule type" value="Genomic_DNA"/>
</dbReference>
<gene>
    <name evidence="3" type="ORF">FF098_015440</name>
    <name evidence="2" type="ORF">GCM10011355_31160</name>
</gene>
<reference evidence="2" key="3">
    <citation type="submission" date="2020-09" db="EMBL/GenBank/DDBJ databases">
        <authorList>
            <person name="Sun Q."/>
            <person name="Zhou Y."/>
        </authorList>
    </citation>
    <scope>NUCLEOTIDE SEQUENCE</scope>
    <source>
        <strain evidence="2">CGMCC 1.14984</strain>
    </source>
</reference>
<feature type="transmembrane region" description="Helical" evidence="1">
    <location>
        <begin position="7"/>
        <end position="27"/>
    </location>
</feature>
<keyword evidence="1" id="KW-1133">Transmembrane helix</keyword>
<organism evidence="2 4">
    <name type="scientific">Aquisalinus luteolus</name>
    <dbReference type="NCBI Taxonomy" id="1566827"/>
    <lineage>
        <taxon>Bacteria</taxon>
        <taxon>Pseudomonadati</taxon>
        <taxon>Pseudomonadota</taxon>
        <taxon>Alphaproteobacteria</taxon>
        <taxon>Parvularculales</taxon>
        <taxon>Parvularculaceae</taxon>
        <taxon>Aquisalinus</taxon>
    </lineage>
</organism>
<dbReference type="Proteomes" id="UP000818603">
    <property type="component" value="Unassembled WGS sequence"/>
</dbReference>
<feature type="transmembrane region" description="Helical" evidence="1">
    <location>
        <begin position="145"/>
        <end position="163"/>
    </location>
</feature>
<keyword evidence="1" id="KW-0472">Membrane</keyword>
<evidence type="ECO:0000313" key="4">
    <source>
        <dbReference type="Proteomes" id="UP000621856"/>
    </source>
</evidence>
<comment type="caution">
    <text evidence="2">The sequence shown here is derived from an EMBL/GenBank/DDBJ whole genome shotgun (WGS) entry which is preliminary data.</text>
</comment>